<dbReference type="Gene3D" id="3.40.190.80">
    <property type="match status" value="1"/>
</dbReference>
<protein>
    <recommendedName>
        <fullName evidence="10">3'(2'),5'-bisphosphate nucleotidase CysQ</fullName>
        <ecNumber evidence="10">3.1.3.7</ecNumber>
    </recommendedName>
    <alternativeName>
        <fullName evidence="10">3'(2'),5-bisphosphonucleoside 3'(2')-phosphohydrolase</fullName>
    </alternativeName>
    <alternativeName>
        <fullName evidence="10">3'-phosphoadenosine 5'-phosphate phosphatase</fullName>
        <shortName evidence="10">PAP phosphatase</shortName>
    </alternativeName>
</protein>
<dbReference type="InterPro" id="IPR020550">
    <property type="entry name" value="Inositol_monophosphatase_CS"/>
</dbReference>
<dbReference type="PROSITE" id="PS00630">
    <property type="entry name" value="IMP_2"/>
    <property type="match status" value="1"/>
</dbReference>
<feature type="binding site" evidence="10">
    <location>
        <position position="231"/>
    </location>
    <ligand>
        <name>Mg(2+)</name>
        <dbReference type="ChEBI" id="CHEBI:18420"/>
        <label>2</label>
    </ligand>
</feature>
<dbReference type="PANTHER" id="PTHR43028:SF5">
    <property type="entry name" value="3'(2'),5'-BISPHOSPHATE NUCLEOTIDASE 1"/>
    <property type="match status" value="1"/>
</dbReference>
<dbReference type="HAMAP" id="MF_02095">
    <property type="entry name" value="CysQ"/>
    <property type="match status" value="1"/>
</dbReference>
<name>A0ABZ0RYY6_9BACI</name>
<evidence type="ECO:0000256" key="6">
    <source>
        <dbReference type="ARBA" id="ARBA00022723"/>
    </source>
</evidence>
<feature type="binding site" evidence="10">
    <location>
        <position position="88"/>
    </location>
    <ligand>
        <name>Mg(2+)</name>
        <dbReference type="ChEBI" id="CHEBI:18420"/>
        <label>1</label>
    </ligand>
</feature>
<keyword evidence="12" id="KW-1185">Reference proteome</keyword>
<dbReference type="PRINTS" id="PR00377">
    <property type="entry name" value="IMPHPHTASES"/>
</dbReference>
<feature type="binding site" evidence="10">
    <location>
        <position position="231"/>
    </location>
    <ligand>
        <name>substrate</name>
    </ligand>
</feature>
<dbReference type="EMBL" id="CP137624">
    <property type="protein sequence ID" value="WPK13365.1"/>
    <property type="molecule type" value="Genomic_DNA"/>
</dbReference>
<dbReference type="InterPro" id="IPR006240">
    <property type="entry name" value="CysQ"/>
</dbReference>
<organism evidence="11 12">
    <name type="scientific">Lysinibacillus louembei</name>
    <dbReference type="NCBI Taxonomy" id="1470088"/>
    <lineage>
        <taxon>Bacteria</taxon>
        <taxon>Bacillati</taxon>
        <taxon>Bacillota</taxon>
        <taxon>Bacilli</taxon>
        <taxon>Bacillales</taxon>
        <taxon>Bacillaceae</taxon>
        <taxon>Lysinibacillus</taxon>
    </lineage>
</organism>
<dbReference type="CDD" id="cd01638">
    <property type="entry name" value="CysQ"/>
    <property type="match status" value="1"/>
</dbReference>
<dbReference type="PROSITE" id="PS00629">
    <property type="entry name" value="IMP_1"/>
    <property type="match status" value="1"/>
</dbReference>
<evidence type="ECO:0000256" key="2">
    <source>
        <dbReference type="ARBA" id="ARBA00001625"/>
    </source>
</evidence>
<dbReference type="RefSeq" id="WP_319837893.1">
    <property type="nucleotide sequence ID" value="NZ_CP137624.1"/>
</dbReference>
<evidence type="ECO:0000256" key="4">
    <source>
        <dbReference type="ARBA" id="ARBA00022475"/>
    </source>
</evidence>
<dbReference type="Pfam" id="PF00459">
    <property type="entry name" value="Inositol_P"/>
    <property type="match status" value="1"/>
</dbReference>
<evidence type="ECO:0000256" key="1">
    <source>
        <dbReference type="ARBA" id="ARBA00001033"/>
    </source>
</evidence>
<keyword evidence="9 10" id="KW-0472">Membrane</keyword>
<comment type="similarity">
    <text evidence="3 10">Belongs to the inositol monophosphatase superfamily. CysQ family.</text>
</comment>
<keyword evidence="5" id="KW-0997">Cell inner membrane</keyword>
<feature type="binding site" evidence="10">
    <location>
        <position position="91"/>
    </location>
    <ligand>
        <name>Mg(2+)</name>
        <dbReference type="ChEBI" id="CHEBI:18420"/>
        <label>2</label>
    </ligand>
</feature>
<dbReference type="NCBIfam" id="TIGR01331">
    <property type="entry name" value="bisphos_cysQ"/>
    <property type="match status" value="1"/>
</dbReference>
<evidence type="ECO:0000256" key="8">
    <source>
        <dbReference type="ARBA" id="ARBA00022842"/>
    </source>
</evidence>
<evidence type="ECO:0000256" key="3">
    <source>
        <dbReference type="ARBA" id="ARBA00005289"/>
    </source>
</evidence>
<comment type="cofactor">
    <cofactor evidence="10">
        <name>Mg(2+)</name>
        <dbReference type="ChEBI" id="CHEBI:18420"/>
    </cofactor>
</comment>
<keyword evidence="6 10" id="KW-0479">Metal-binding</keyword>
<comment type="function">
    <text evidence="10">Converts adenosine-3',5'-bisphosphate (PAP) to AMP.</text>
</comment>
<proteinExistence type="inferred from homology"/>
<reference evidence="11 12" key="1">
    <citation type="submission" date="2023-09" db="EMBL/GenBank/DDBJ databases">
        <authorList>
            <person name="Page C.A."/>
            <person name="Perez-Diaz I.M."/>
        </authorList>
    </citation>
    <scope>NUCLEOTIDE SEQUENCE [LARGE SCALE GENOMIC DNA]</scope>
    <source>
        <strain evidence="11 12">Ll15</strain>
    </source>
</reference>
<dbReference type="PANTHER" id="PTHR43028">
    <property type="entry name" value="3'(2'),5'-BISPHOSPHATE NUCLEOTIDASE 1"/>
    <property type="match status" value="1"/>
</dbReference>
<dbReference type="InterPro" id="IPR020583">
    <property type="entry name" value="Inositol_monoP_metal-BS"/>
</dbReference>
<comment type="subcellular location">
    <subcellularLocation>
        <location evidence="10">Cell membrane</location>
        <topology evidence="10">Peripheral membrane protein</topology>
        <orientation evidence="10">Cytoplasmic side</orientation>
    </subcellularLocation>
</comment>
<keyword evidence="7 10" id="KW-0378">Hydrolase</keyword>
<evidence type="ECO:0000256" key="10">
    <source>
        <dbReference type="HAMAP-Rule" id="MF_02095"/>
    </source>
</evidence>
<comment type="catalytic activity">
    <reaction evidence="1">
        <text>a myo-inositol phosphate + H2O = myo-inositol + phosphate</text>
        <dbReference type="Rhea" id="RHEA:24056"/>
        <dbReference type="ChEBI" id="CHEBI:15377"/>
        <dbReference type="ChEBI" id="CHEBI:17268"/>
        <dbReference type="ChEBI" id="CHEBI:43474"/>
        <dbReference type="ChEBI" id="CHEBI:84139"/>
        <dbReference type="EC" id="3.1.3.25"/>
    </reaction>
</comment>
<gene>
    <name evidence="10 11" type="primary">cysQ</name>
    <name evidence="11" type="ORF">R6U77_06735</name>
</gene>
<sequence length="272" mass="30718">MKNLIQILEPIRIAFKAGQEILTVYHTNEMNIELKNDESPVTIADKRAHQIIYSQLISSYPHIPVISEEGELADYTERSKWHALWLVDPLDGTKEFIKRNGEFTVNIALVEDGTPVLGVIYCPVLDTMYFASSELGSYQLINCTQRLEKIDSEGALLTIAQKLPIETARESFAIAVSRSHFSNETEAYIQKMREQHQQIELVTSGSSIKMCLVAEGKVDVYPRFSYSMEWDTAAGEAIVKYSGGQVLDTTTNQPLLYNKVQLKNPFHIVTRA</sequence>
<feature type="binding site" evidence="10">
    <location>
        <position position="68"/>
    </location>
    <ligand>
        <name>Mg(2+)</name>
        <dbReference type="ChEBI" id="CHEBI:18420"/>
        <label>1</label>
    </ligand>
</feature>
<evidence type="ECO:0000256" key="7">
    <source>
        <dbReference type="ARBA" id="ARBA00022801"/>
    </source>
</evidence>
<dbReference type="Gene3D" id="3.30.540.10">
    <property type="entry name" value="Fructose-1,6-Bisphosphatase, subunit A, domain 1"/>
    <property type="match status" value="1"/>
</dbReference>
<accession>A0ABZ0RYY6</accession>
<feature type="binding site" evidence="10">
    <location>
        <position position="88"/>
    </location>
    <ligand>
        <name>Mg(2+)</name>
        <dbReference type="ChEBI" id="CHEBI:18420"/>
        <label>2</label>
    </ligand>
</feature>
<feature type="binding site" evidence="10">
    <location>
        <begin position="90"/>
        <end position="93"/>
    </location>
    <ligand>
        <name>substrate</name>
    </ligand>
</feature>
<dbReference type="InterPro" id="IPR000760">
    <property type="entry name" value="Inositol_monophosphatase-like"/>
</dbReference>
<keyword evidence="4 10" id="KW-1003">Cell membrane</keyword>
<dbReference type="GO" id="GO:0008441">
    <property type="term" value="F:3'(2'),5'-bisphosphate nucleotidase activity"/>
    <property type="evidence" value="ECO:0007669"/>
    <property type="project" value="UniProtKB-EC"/>
</dbReference>
<evidence type="ECO:0000256" key="5">
    <source>
        <dbReference type="ARBA" id="ARBA00022519"/>
    </source>
</evidence>
<keyword evidence="8 10" id="KW-0460">Magnesium</keyword>
<evidence type="ECO:0000313" key="11">
    <source>
        <dbReference type="EMBL" id="WPK13365.1"/>
    </source>
</evidence>
<evidence type="ECO:0000256" key="9">
    <source>
        <dbReference type="ARBA" id="ARBA00023136"/>
    </source>
</evidence>
<feature type="binding site" evidence="10">
    <location>
        <position position="68"/>
    </location>
    <ligand>
        <name>substrate</name>
    </ligand>
</feature>
<dbReference type="EC" id="3.1.3.7" evidence="10"/>
<dbReference type="InterPro" id="IPR050725">
    <property type="entry name" value="CysQ/Inositol_MonoPase"/>
</dbReference>
<evidence type="ECO:0000313" key="12">
    <source>
        <dbReference type="Proteomes" id="UP001322664"/>
    </source>
</evidence>
<comment type="catalytic activity">
    <reaction evidence="2 10">
        <text>adenosine 3',5'-bisphosphate + H2O = AMP + phosphate</text>
        <dbReference type="Rhea" id="RHEA:10040"/>
        <dbReference type="ChEBI" id="CHEBI:15377"/>
        <dbReference type="ChEBI" id="CHEBI:43474"/>
        <dbReference type="ChEBI" id="CHEBI:58343"/>
        <dbReference type="ChEBI" id="CHEBI:456215"/>
        <dbReference type="EC" id="3.1.3.7"/>
    </reaction>
</comment>
<dbReference type="Proteomes" id="UP001322664">
    <property type="component" value="Chromosome"/>
</dbReference>
<feature type="binding site" evidence="10">
    <location>
        <position position="90"/>
    </location>
    <ligand>
        <name>Mg(2+)</name>
        <dbReference type="ChEBI" id="CHEBI:18420"/>
        <label>1</label>
    </ligand>
</feature>
<dbReference type="SUPFAM" id="SSF56655">
    <property type="entry name" value="Carbohydrate phosphatase"/>
    <property type="match status" value="1"/>
</dbReference>